<comment type="catalytic activity">
    <reaction evidence="1">
        <text>ATP + protein L-histidine = ADP + protein N-phospho-L-histidine.</text>
        <dbReference type="EC" id="2.7.13.3"/>
    </reaction>
</comment>
<evidence type="ECO:0000256" key="2">
    <source>
        <dbReference type="ARBA" id="ARBA00012438"/>
    </source>
</evidence>
<dbReference type="InterPro" id="IPR036097">
    <property type="entry name" value="HisK_dim/P_sf"/>
</dbReference>
<dbReference type="EC" id="2.7.13.3" evidence="2"/>
<gene>
    <name evidence="10" type="ORF">KDU71_17145</name>
</gene>
<sequence>MKEILTKLLVHIGLLTTILASSQLMAQESIRLSASETEWLKQHNGAIRLAPDPKFAPFEYFDDQGAYAGMGAEYIRLIEDKTGLQFSIVKMADWESIVEAAKQQEVDVFGVAAITEQRRQYMAFTTPYLTTRGVIITRVGVTREMSLDDLKGMKLTLVKDYVWDDFISLDYPDMQIDYVSDPLVGMRKVSFGVSDAMVLSMATASYYIEEEGFTNLKVAGETDYAVQFSIAVRKDWPELVSIINKGIEQISEQERETINKRWLFHQYKAAYWSKELIYGILLVLAGVLGVLVIMFIFNKRLNALVKEKTKALKEEQNQLLELNEKLVTARDKATESERLTKAFLTNISHEVRTPMNSIIGFAQLIEMDQVSKADTLHYASLMIKGGKQLLSILDSIIQLSKMESGVVKPVNEPFDVLNLLRETHELMLPLAKKAGLSFHLQLNTPNQHQRINSDRVLLQQVLNNLISNAIKYTPDGEVQLIGECSGQTLRIVVKDTGIGVDEADKEAIFQPFRQEKHRLYIESGAGLGLTTVKKIVEVMNGRVWLEANQPKGTVFYVELPVVCVGEESQ</sequence>
<dbReference type="Gene3D" id="3.30.565.10">
    <property type="entry name" value="Histidine kinase-like ATPase, C-terminal domain"/>
    <property type="match status" value="1"/>
</dbReference>
<reference evidence="10" key="2">
    <citation type="submission" date="2021-04" db="EMBL/GenBank/DDBJ databases">
        <authorList>
            <person name="Zhang T."/>
            <person name="Zhang Y."/>
            <person name="Lu D."/>
            <person name="Zuo D."/>
            <person name="Du Z."/>
        </authorList>
    </citation>
    <scope>NUCLEOTIDE SEQUENCE</scope>
    <source>
        <strain evidence="10">JR1</strain>
    </source>
</reference>
<keyword evidence="6" id="KW-0902">Two-component regulatory system</keyword>
<dbReference type="SUPFAM" id="SSF47384">
    <property type="entry name" value="Homodimeric domain of signal transducing histidine kinase"/>
    <property type="match status" value="1"/>
</dbReference>
<dbReference type="CDD" id="cd01007">
    <property type="entry name" value="PBP2_BvgS_HisK_like"/>
    <property type="match status" value="1"/>
</dbReference>
<dbReference type="Gene3D" id="1.10.287.130">
    <property type="match status" value="1"/>
</dbReference>
<dbReference type="Proteomes" id="UP000679220">
    <property type="component" value="Unassembled WGS sequence"/>
</dbReference>
<dbReference type="SMART" id="SM00387">
    <property type="entry name" value="HATPase_c"/>
    <property type="match status" value="1"/>
</dbReference>
<dbReference type="PANTHER" id="PTHR43711:SF31">
    <property type="entry name" value="HISTIDINE KINASE"/>
    <property type="match status" value="1"/>
</dbReference>
<dbReference type="Pfam" id="PF00512">
    <property type="entry name" value="HisKA"/>
    <property type="match status" value="1"/>
</dbReference>
<evidence type="ECO:0000256" key="5">
    <source>
        <dbReference type="ARBA" id="ARBA00022777"/>
    </source>
</evidence>
<accession>A0A941IZ94</accession>
<keyword evidence="7" id="KW-0175">Coiled coil</keyword>
<dbReference type="SUPFAM" id="SSF53850">
    <property type="entry name" value="Periplasmic binding protein-like II"/>
    <property type="match status" value="1"/>
</dbReference>
<feature type="coiled-coil region" evidence="7">
    <location>
        <begin position="298"/>
        <end position="339"/>
    </location>
</feature>
<evidence type="ECO:0000313" key="11">
    <source>
        <dbReference type="Proteomes" id="UP000679220"/>
    </source>
</evidence>
<evidence type="ECO:0000256" key="7">
    <source>
        <dbReference type="SAM" id="Coils"/>
    </source>
</evidence>
<name>A0A941IZ94_9BACT</name>
<keyword evidence="8" id="KW-1133">Transmembrane helix</keyword>
<dbReference type="InterPro" id="IPR003661">
    <property type="entry name" value="HisK_dim/P_dom"/>
</dbReference>
<comment type="caution">
    <text evidence="10">The sequence shown here is derived from an EMBL/GenBank/DDBJ whole genome shotgun (WGS) entry which is preliminary data.</text>
</comment>
<evidence type="ECO:0000256" key="8">
    <source>
        <dbReference type="SAM" id="Phobius"/>
    </source>
</evidence>
<dbReference type="CDD" id="cd00082">
    <property type="entry name" value="HisKA"/>
    <property type="match status" value="1"/>
</dbReference>
<keyword evidence="8" id="KW-0472">Membrane</keyword>
<keyword evidence="3" id="KW-0597">Phosphoprotein</keyword>
<dbReference type="InterPro" id="IPR001638">
    <property type="entry name" value="Solute-binding_3/MltF_N"/>
</dbReference>
<keyword evidence="5" id="KW-0418">Kinase</keyword>
<dbReference type="InterPro" id="IPR036890">
    <property type="entry name" value="HATPase_C_sf"/>
</dbReference>
<evidence type="ECO:0000256" key="3">
    <source>
        <dbReference type="ARBA" id="ARBA00022553"/>
    </source>
</evidence>
<dbReference type="InterPro" id="IPR003594">
    <property type="entry name" value="HATPase_dom"/>
</dbReference>
<evidence type="ECO:0000313" key="10">
    <source>
        <dbReference type="EMBL" id="MBR8537298.1"/>
    </source>
</evidence>
<dbReference type="Pfam" id="PF00497">
    <property type="entry name" value="SBP_bac_3"/>
    <property type="match status" value="1"/>
</dbReference>
<dbReference type="GO" id="GO:0000155">
    <property type="term" value="F:phosphorelay sensor kinase activity"/>
    <property type="evidence" value="ECO:0007669"/>
    <property type="project" value="InterPro"/>
</dbReference>
<dbReference type="SMART" id="SM00062">
    <property type="entry name" value="PBPb"/>
    <property type="match status" value="1"/>
</dbReference>
<keyword evidence="4" id="KW-0808">Transferase</keyword>
<evidence type="ECO:0000259" key="9">
    <source>
        <dbReference type="PROSITE" id="PS50109"/>
    </source>
</evidence>
<reference evidence="10" key="1">
    <citation type="journal article" date="2018" name="Int. J. Syst. Evol. Microbiol.">
        <title>Carboxylicivirga sediminis sp. nov., isolated from coastal sediment.</title>
        <authorList>
            <person name="Wang F.Q."/>
            <person name="Ren L.H."/>
            <person name="Zou R.J."/>
            <person name="Sun Y.Z."/>
            <person name="Liu X.J."/>
            <person name="Jiang F."/>
            <person name="Liu L.J."/>
        </authorList>
    </citation>
    <scope>NUCLEOTIDE SEQUENCE</scope>
    <source>
        <strain evidence="10">JR1</strain>
    </source>
</reference>
<dbReference type="InterPro" id="IPR050736">
    <property type="entry name" value="Sensor_HK_Regulatory"/>
</dbReference>
<dbReference type="InterPro" id="IPR004358">
    <property type="entry name" value="Sig_transdc_His_kin-like_C"/>
</dbReference>
<dbReference type="EMBL" id="JAGTAR010000029">
    <property type="protein sequence ID" value="MBR8537298.1"/>
    <property type="molecule type" value="Genomic_DNA"/>
</dbReference>
<dbReference type="AlphaFoldDB" id="A0A941IZ94"/>
<dbReference type="PRINTS" id="PR00344">
    <property type="entry name" value="BCTRLSENSOR"/>
</dbReference>
<evidence type="ECO:0000256" key="4">
    <source>
        <dbReference type="ARBA" id="ARBA00022679"/>
    </source>
</evidence>
<organism evidence="10 11">
    <name type="scientific">Carboxylicivirga sediminis</name>
    <dbReference type="NCBI Taxonomy" id="2006564"/>
    <lineage>
        <taxon>Bacteria</taxon>
        <taxon>Pseudomonadati</taxon>
        <taxon>Bacteroidota</taxon>
        <taxon>Bacteroidia</taxon>
        <taxon>Marinilabiliales</taxon>
        <taxon>Marinilabiliaceae</taxon>
        <taxon>Carboxylicivirga</taxon>
    </lineage>
</organism>
<dbReference type="PANTHER" id="PTHR43711">
    <property type="entry name" value="TWO-COMPONENT HISTIDINE KINASE"/>
    <property type="match status" value="1"/>
</dbReference>
<dbReference type="RefSeq" id="WP_212192316.1">
    <property type="nucleotide sequence ID" value="NZ_JAGTAR010000029.1"/>
</dbReference>
<protein>
    <recommendedName>
        <fullName evidence="2">histidine kinase</fullName>
        <ecNumber evidence="2">2.7.13.3</ecNumber>
    </recommendedName>
</protein>
<dbReference type="SUPFAM" id="SSF55874">
    <property type="entry name" value="ATPase domain of HSP90 chaperone/DNA topoisomerase II/histidine kinase"/>
    <property type="match status" value="1"/>
</dbReference>
<dbReference type="SMART" id="SM00388">
    <property type="entry name" value="HisKA"/>
    <property type="match status" value="1"/>
</dbReference>
<dbReference type="Gene3D" id="3.40.190.10">
    <property type="entry name" value="Periplasmic binding protein-like II"/>
    <property type="match status" value="2"/>
</dbReference>
<feature type="domain" description="Histidine kinase" evidence="9">
    <location>
        <begin position="346"/>
        <end position="563"/>
    </location>
</feature>
<dbReference type="Pfam" id="PF02518">
    <property type="entry name" value="HATPase_c"/>
    <property type="match status" value="1"/>
</dbReference>
<keyword evidence="8" id="KW-0812">Transmembrane</keyword>
<evidence type="ECO:0000256" key="1">
    <source>
        <dbReference type="ARBA" id="ARBA00000085"/>
    </source>
</evidence>
<proteinExistence type="predicted"/>
<feature type="transmembrane region" description="Helical" evidence="8">
    <location>
        <begin position="276"/>
        <end position="297"/>
    </location>
</feature>
<dbReference type="PROSITE" id="PS50109">
    <property type="entry name" value="HIS_KIN"/>
    <property type="match status" value="1"/>
</dbReference>
<dbReference type="InterPro" id="IPR005467">
    <property type="entry name" value="His_kinase_dom"/>
</dbReference>
<keyword evidence="11" id="KW-1185">Reference proteome</keyword>
<evidence type="ECO:0000256" key="6">
    <source>
        <dbReference type="ARBA" id="ARBA00023012"/>
    </source>
</evidence>